<protein>
    <submittedName>
        <fullName evidence="1">Putative sigma-54 modulation protein</fullName>
    </submittedName>
</protein>
<name>A0A1G6GJE3_9BACT</name>
<dbReference type="OrthoDB" id="9808702at2"/>
<dbReference type="InterPro" id="IPR036567">
    <property type="entry name" value="RHF-like"/>
</dbReference>
<gene>
    <name evidence="1" type="ORF">SAMN05216323_1001123</name>
</gene>
<evidence type="ECO:0000313" key="2">
    <source>
        <dbReference type="Proteomes" id="UP000199452"/>
    </source>
</evidence>
<dbReference type="Proteomes" id="UP000199452">
    <property type="component" value="Unassembled WGS sequence"/>
</dbReference>
<evidence type="ECO:0000313" key="1">
    <source>
        <dbReference type="EMBL" id="SDB81855.1"/>
    </source>
</evidence>
<keyword evidence="2" id="KW-1185">Reference proteome</keyword>
<organism evidence="1 2">
    <name type="scientific">Williamwhitmania taraxaci</name>
    <dbReference type="NCBI Taxonomy" id="1640674"/>
    <lineage>
        <taxon>Bacteria</taxon>
        <taxon>Pseudomonadati</taxon>
        <taxon>Bacteroidota</taxon>
        <taxon>Bacteroidia</taxon>
        <taxon>Bacteroidales</taxon>
        <taxon>Williamwhitmaniaceae</taxon>
        <taxon>Williamwhitmania</taxon>
    </lineage>
</organism>
<dbReference type="RefSeq" id="WP_092434161.1">
    <property type="nucleotide sequence ID" value="NZ_FMYP01000001.1"/>
</dbReference>
<dbReference type="AlphaFoldDB" id="A0A1G6GJE3"/>
<dbReference type="CDD" id="cd00552">
    <property type="entry name" value="RaiA"/>
    <property type="match status" value="1"/>
</dbReference>
<accession>A0A1G6GJE3</accession>
<dbReference type="EMBL" id="FMYP01000001">
    <property type="protein sequence ID" value="SDB81855.1"/>
    <property type="molecule type" value="Genomic_DNA"/>
</dbReference>
<dbReference type="InterPro" id="IPR003489">
    <property type="entry name" value="RHF/RaiA"/>
</dbReference>
<dbReference type="SUPFAM" id="SSF69754">
    <property type="entry name" value="Ribosome binding protein Y (YfiA homologue)"/>
    <property type="match status" value="1"/>
</dbReference>
<reference evidence="1 2" key="1">
    <citation type="submission" date="2016-09" db="EMBL/GenBank/DDBJ databases">
        <authorList>
            <person name="Capua I."/>
            <person name="De Benedictis P."/>
            <person name="Joannis T."/>
            <person name="Lombin L.H."/>
            <person name="Cattoli G."/>
        </authorList>
    </citation>
    <scope>NUCLEOTIDE SEQUENCE [LARGE SCALE GENOMIC DNA]</scope>
    <source>
        <strain evidence="1 2">A7P-90m</strain>
    </source>
</reference>
<dbReference type="NCBIfam" id="TIGR00741">
    <property type="entry name" value="yfiA"/>
    <property type="match status" value="1"/>
</dbReference>
<proteinExistence type="predicted"/>
<dbReference type="Pfam" id="PF02482">
    <property type="entry name" value="Ribosomal_S30AE"/>
    <property type="match status" value="1"/>
</dbReference>
<sequence>MNVKIQSIKFTADQKLVDFLTQKLEKMPRYYEGILGAEVFLRLENAQDTDNKVVEIRLEVPGYDVFATKQAKTFEEAADLCLDALKKQVSKYKEKQKGL</sequence>
<dbReference type="STRING" id="1640674.SAMN05216323_1001123"/>
<dbReference type="Gene3D" id="3.30.160.100">
    <property type="entry name" value="Ribosome hibernation promotion factor-like"/>
    <property type="match status" value="1"/>
</dbReference>